<evidence type="ECO:0000256" key="19">
    <source>
        <dbReference type="SAM" id="Phobius"/>
    </source>
</evidence>
<feature type="transmembrane region" description="Helical" evidence="19">
    <location>
        <begin position="6"/>
        <end position="39"/>
    </location>
</feature>
<name>A0A484H827_9ZZZZ</name>
<keyword evidence="13 19" id="KW-0472">Membrane</keyword>
<evidence type="ECO:0000256" key="12">
    <source>
        <dbReference type="ARBA" id="ARBA00022989"/>
    </source>
</evidence>
<evidence type="ECO:0000256" key="14">
    <source>
        <dbReference type="ARBA" id="ARBA00025228"/>
    </source>
</evidence>
<evidence type="ECO:0000256" key="10">
    <source>
        <dbReference type="ARBA" id="ARBA00022692"/>
    </source>
</evidence>
<evidence type="ECO:0000256" key="5">
    <source>
        <dbReference type="ARBA" id="ARBA00013200"/>
    </source>
</evidence>
<dbReference type="PANTHER" id="PTHR34148">
    <property type="entry name" value="ADENOSYLCOBINAMIDE-GDP RIBAZOLETRANSFERASE"/>
    <property type="match status" value="1"/>
</dbReference>
<evidence type="ECO:0000256" key="7">
    <source>
        <dbReference type="ARBA" id="ARBA00022475"/>
    </source>
</evidence>
<comment type="similarity">
    <text evidence="4">Belongs to the CobS family.</text>
</comment>
<evidence type="ECO:0000256" key="17">
    <source>
        <dbReference type="ARBA" id="ARBA00048623"/>
    </source>
</evidence>
<feature type="transmembrane region" description="Helical" evidence="19">
    <location>
        <begin position="149"/>
        <end position="168"/>
    </location>
</feature>
<sequence>MWIFPLVGMIVGAAGAAVYAMSVAVGLTPLLAAVLALAVMTRLTGGLHEDGLADMADGFGVTGSRLHKMTVMRDSHIGTFGVLTLGFAIAIRATAIAAVGATGVADVAVALILAEAMGRAAMPLAMRLAPPARLDGLGATAAAADDKEALVATIIAVALAGILALTLLQLWRAVWTIMTMLLIARVITACACQHIGGHTGDVLGATGHAVSTAVLVSLAVNL</sequence>
<keyword evidence="10 19" id="KW-0812">Transmembrane</keyword>
<evidence type="ECO:0000256" key="6">
    <source>
        <dbReference type="ARBA" id="ARBA00015850"/>
    </source>
</evidence>
<feature type="transmembrane region" description="Helical" evidence="19">
    <location>
        <begin position="77"/>
        <end position="101"/>
    </location>
</feature>
<protein>
    <recommendedName>
        <fullName evidence="6">Adenosylcobinamide-GDP ribazoletransferase</fullName>
        <ecNumber evidence="5">2.7.8.26</ecNumber>
    </recommendedName>
    <alternativeName>
        <fullName evidence="16">Cobalamin synthase</fullName>
    </alternativeName>
    <alternativeName>
        <fullName evidence="15">Cobalamin-5'-phosphate synthase</fullName>
    </alternativeName>
</protein>
<keyword evidence="7" id="KW-1003">Cell membrane</keyword>
<dbReference type="Pfam" id="PF02654">
    <property type="entry name" value="CobS"/>
    <property type="match status" value="1"/>
</dbReference>
<dbReference type="GO" id="GO:0005886">
    <property type="term" value="C:plasma membrane"/>
    <property type="evidence" value="ECO:0007669"/>
    <property type="project" value="UniProtKB-SubCell"/>
</dbReference>
<comment type="catalytic activity">
    <reaction evidence="18">
        <text>alpha-ribazole 5'-phosphate + adenosylcob(III)inamide-GDP = adenosylcob(III)alamin 5'-phosphate + GMP + H(+)</text>
        <dbReference type="Rhea" id="RHEA:23560"/>
        <dbReference type="ChEBI" id="CHEBI:15378"/>
        <dbReference type="ChEBI" id="CHEBI:57918"/>
        <dbReference type="ChEBI" id="CHEBI:58115"/>
        <dbReference type="ChEBI" id="CHEBI:60487"/>
        <dbReference type="ChEBI" id="CHEBI:60493"/>
        <dbReference type="EC" id="2.7.8.26"/>
    </reaction>
</comment>
<dbReference type="GO" id="GO:0008818">
    <property type="term" value="F:cobalamin 5'-phosphate synthase activity"/>
    <property type="evidence" value="ECO:0007669"/>
    <property type="project" value="InterPro"/>
</dbReference>
<dbReference type="EMBL" id="LR026963">
    <property type="protein sequence ID" value="VBB68843.1"/>
    <property type="molecule type" value="Genomic_DNA"/>
</dbReference>
<dbReference type="EC" id="2.7.8.26" evidence="5"/>
<evidence type="ECO:0000256" key="13">
    <source>
        <dbReference type="ARBA" id="ARBA00023136"/>
    </source>
</evidence>
<keyword evidence="12 19" id="KW-1133">Transmembrane helix</keyword>
<evidence type="ECO:0000256" key="4">
    <source>
        <dbReference type="ARBA" id="ARBA00010561"/>
    </source>
</evidence>
<evidence type="ECO:0000256" key="2">
    <source>
        <dbReference type="ARBA" id="ARBA00004651"/>
    </source>
</evidence>
<dbReference type="PANTHER" id="PTHR34148:SF1">
    <property type="entry name" value="ADENOSYLCOBINAMIDE-GDP RIBAZOLETRANSFERASE"/>
    <property type="match status" value="1"/>
</dbReference>
<evidence type="ECO:0000313" key="20">
    <source>
        <dbReference type="EMBL" id="VBB68843.1"/>
    </source>
</evidence>
<comment type="cofactor">
    <cofactor evidence="1">
        <name>Mg(2+)</name>
        <dbReference type="ChEBI" id="CHEBI:18420"/>
    </cofactor>
</comment>
<evidence type="ECO:0000256" key="16">
    <source>
        <dbReference type="ARBA" id="ARBA00032853"/>
    </source>
</evidence>
<evidence type="ECO:0000256" key="11">
    <source>
        <dbReference type="ARBA" id="ARBA00022842"/>
    </source>
</evidence>
<dbReference type="InterPro" id="IPR003805">
    <property type="entry name" value="CobS"/>
</dbReference>
<dbReference type="GO" id="GO:0009236">
    <property type="term" value="P:cobalamin biosynthetic process"/>
    <property type="evidence" value="ECO:0007669"/>
    <property type="project" value="UniProtKB-UniPathway"/>
</dbReference>
<evidence type="ECO:0000256" key="15">
    <source>
        <dbReference type="ARBA" id="ARBA00032605"/>
    </source>
</evidence>
<evidence type="ECO:0000256" key="1">
    <source>
        <dbReference type="ARBA" id="ARBA00001946"/>
    </source>
</evidence>
<comment type="pathway">
    <text evidence="3">Cofactor biosynthesis; adenosylcobalamin biosynthesis; adenosylcobalamin from cob(II)yrinate a,c-diamide: step 7/7.</text>
</comment>
<gene>
    <name evidence="20" type="ORF">RIEGSTA812A_PEG_316</name>
</gene>
<evidence type="ECO:0000256" key="8">
    <source>
        <dbReference type="ARBA" id="ARBA00022573"/>
    </source>
</evidence>
<evidence type="ECO:0000256" key="18">
    <source>
        <dbReference type="ARBA" id="ARBA00049504"/>
    </source>
</evidence>
<dbReference type="AlphaFoldDB" id="A0A484H827"/>
<keyword evidence="8" id="KW-0169">Cobalamin biosynthesis</keyword>
<accession>A0A484H827</accession>
<comment type="catalytic activity">
    <reaction evidence="17">
        <text>alpha-ribazole + adenosylcob(III)inamide-GDP = adenosylcob(III)alamin + GMP + H(+)</text>
        <dbReference type="Rhea" id="RHEA:16049"/>
        <dbReference type="ChEBI" id="CHEBI:10329"/>
        <dbReference type="ChEBI" id="CHEBI:15378"/>
        <dbReference type="ChEBI" id="CHEBI:18408"/>
        <dbReference type="ChEBI" id="CHEBI:58115"/>
        <dbReference type="ChEBI" id="CHEBI:60487"/>
        <dbReference type="EC" id="2.7.8.26"/>
    </reaction>
</comment>
<organism evidence="20">
    <name type="scientific">invertebrate metagenome</name>
    <dbReference type="NCBI Taxonomy" id="1711999"/>
    <lineage>
        <taxon>unclassified sequences</taxon>
        <taxon>metagenomes</taxon>
        <taxon>organismal metagenomes</taxon>
    </lineage>
</organism>
<evidence type="ECO:0000256" key="3">
    <source>
        <dbReference type="ARBA" id="ARBA00004663"/>
    </source>
</evidence>
<dbReference type="HAMAP" id="MF_00719">
    <property type="entry name" value="CobS"/>
    <property type="match status" value="1"/>
</dbReference>
<comment type="subcellular location">
    <subcellularLocation>
        <location evidence="2">Cell membrane</location>
        <topology evidence="2">Multi-pass membrane protein</topology>
    </subcellularLocation>
</comment>
<reference evidence="20" key="1">
    <citation type="submission" date="2018-10" db="EMBL/GenBank/DDBJ databases">
        <authorList>
            <person name="Gruber-Vodicka H."/>
            <person name="Jaeckle O."/>
        </authorList>
    </citation>
    <scope>NUCLEOTIDE SEQUENCE</scope>
</reference>
<proteinExistence type="inferred from homology"/>
<dbReference type="UniPathway" id="UPA00148">
    <property type="reaction ID" value="UER00238"/>
</dbReference>
<evidence type="ECO:0000256" key="9">
    <source>
        <dbReference type="ARBA" id="ARBA00022679"/>
    </source>
</evidence>
<keyword evidence="11" id="KW-0460">Magnesium</keyword>
<dbReference type="GO" id="GO:0051073">
    <property type="term" value="F:adenosylcobinamide-GDP ribazoletransferase activity"/>
    <property type="evidence" value="ECO:0007669"/>
    <property type="project" value="UniProtKB-EC"/>
</dbReference>
<comment type="function">
    <text evidence="14">Joins adenosylcobinamide-GDP and alpha-ribazole to generate adenosylcobalamin (Ado-cobalamin). Also synthesizes adenosylcobalamin 5'-phosphate from adenosylcobinamide-GDP and alpha-ribazole 5'-phosphate.</text>
</comment>
<keyword evidence="9 20" id="KW-0808">Transferase</keyword>